<dbReference type="InterPro" id="IPR045851">
    <property type="entry name" value="AMP-bd_C_sf"/>
</dbReference>
<dbReference type="Gene3D" id="3.30.300.30">
    <property type="match status" value="1"/>
</dbReference>
<dbReference type="PANTHER" id="PTHR43767">
    <property type="entry name" value="LONG-CHAIN-FATTY-ACID--COA LIGASE"/>
    <property type="match status" value="1"/>
</dbReference>
<protein>
    <recommendedName>
        <fullName evidence="5">Long-chain-fatty-acid--CoA ligase FadD13</fullName>
        <ecNumber evidence="3">6.2.1.3</ecNumber>
    </recommendedName>
    <alternativeName>
        <fullName evidence="6">Fatty acyl-CoA ligase</fullName>
    </alternativeName>
    <alternativeName>
        <fullName evidence="8">Fatty acyl-CoA synthetase</fullName>
    </alternativeName>
    <alternativeName>
        <fullName evidence="7">Very-long-chain fatty-acyl-CoA synthetase</fullName>
    </alternativeName>
</protein>
<keyword evidence="2" id="KW-0436">Ligase</keyword>
<dbReference type="PROSITE" id="PS00455">
    <property type="entry name" value="AMP_BINDING"/>
    <property type="match status" value="1"/>
</dbReference>
<keyword evidence="12" id="KW-1185">Reference proteome</keyword>
<dbReference type="STRING" id="1776.BHQ18_21850"/>
<accession>A0A1E3REY2</accession>
<evidence type="ECO:0000313" key="12">
    <source>
        <dbReference type="Proteomes" id="UP000094053"/>
    </source>
</evidence>
<evidence type="ECO:0000256" key="3">
    <source>
        <dbReference type="ARBA" id="ARBA00026121"/>
    </source>
</evidence>
<organism evidence="11 12">
    <name type="scientific">Mycolicibacterium flavescens</name>
    <name type="common">Mycobacterium flavescens</name>
    <dbReference type="NCBI Taxonomy" id="1776"/>
    <lineage>
        <taxon>Bacteria</taxon>
        <taxon>Bacillati</taxon>
        <taxon>Actinomycetota</taxon>
        <taxon>Actinomycetes</taxon>
        <taxon>Mycobacteriales</taxon>
        <taxon>Mycobacteriaceae</taxon>
        <taxon>Mycolicibacterium</taxon>
    </lineage>
</organism>
<sequence length="532" mass="56740">MTMLEAFRAAAVSSGDRPLLRYFDRVLTYADVDQLSDALAVALQDRGFQQGDRAAFYLQNVPQYVIALLATWKAGGIAVAINPMLTAGEVAKLVADSTPSVLIALDELYTPQVADALASSSVTRIITTSPLDWQTDNDTRVLPGDRLAVPDGAEDLCALTEAYDGRSPADVSPGNDDIAVITYTSGTTGKPKGATNTHGNVVMGGSSYRDWFDLDGDDVVLGVAPLFHVTGLTGHIACTIAAQASLVLTYRVHTEVLVDAIRRHRASFTVGAITVFIALGESAAIHPEDLASLTKIASGGAPIAAATADRFKQRFGTYIHNVYGMTETTGPVLGVPLGHHAPVEAETQALSVGKPMGDTRVTVLDDDGNPLPPGQIGELAVAGPQIVPGYWRNDDATRAAIRDGRLLTGDVGYADGDGWYYLVDRKKDMIVASGYKVWPREVEDVLYTHDAVLEAGVVGVPDPYRGETVKAFVSLRSGHTATAEELVDYCRTRLAAYKYPRLIEIVDAIPKTATGKILRRQLREGVPGQPPG</sequence>
<comment type="similarity">
    <text evidence="1">Belongs to the ATP-dependent AMP-binding enzyme family.</text>
</comment>
<dbReference type="Pfam" id="PF13193">
    <property type="entry name" value="AMP-binding_C"/>
    <property type="match status" value="1"/>
</dbReference>
<dbReference type="FunFam" id="3.30.300.30:FF:000008">
    <property type="entry name" value="2,3-dihydroxybenzoate-AMP ligase"/>
    <property type="match status" value="1"/>
</dbReference>
<evidence type="ECO:0000259" key="9">
    <source>
        <dbReference type="Pfam" id="PF00501"/>
    </source>
</evidence>
<name>A0A1E3REY2_MYCFV</name>
<dbReference type="OrthoDB" id="2579187at2"/>
<dbReference type="InterPro" id="IPR000873">
    <property type="entry name" value="AMP-dep_synth/lig_dom"/>
</dbReference>
<evidence type="ECO:0000256" key="2">
    <source>
        <dbReference type="ARBA" id="ARBA00022598"/>
    </source>
</evidence>
<gene>
    <name evidence="11" type="ORF">BHQ18_21850</name>
</gene>
<dbReference type="InterPro" id="IPR025110">
    <property type="entry name" value="AMP-bd_C"/>
</dbReference>
<dbReference type="InterPro" id="IPR050237">
    <property type="entry name" value="ATP-dep_AMP-bd_enzyme"/>
</dbReference>
<dbReference type="SUPFAM" id="SSF56801">
    <property type="entry name" value="Acetyl-CoA synthetase-like"/>
    <property type="match status" value="1"/>
</dbReference>
<dbReference type="EMBL" id="MIHA01000018">
    <property type="protein sequence ID" value="ODQ87947.1"/>
    <property type="molecule type" value="Genomic_DNA"/>
</dbReference>
<dbReference type="PANTHER" id="PTHR43767:SF1">
    <property type="entry name" value="NONRIBOSOMAL PEPTIDE SYNTHASE PES1 (EUROFUNG)-RELATED"/>
    <property type="match status" value="1"/>
</dbReference>
<dbReference type="EC" id="6.2.1.3" evidence="3"/>
<dbReference type="InterPro" id="IPR020845">
    <property type="entry name" value="AMP-binding_CS"/>
</dbReference>
<comment type="caution">
    <text evidence="11">The sequence shown here is derived from an EMBL/GenBank/DDBJ whole genome shotgun (WGS) entry which is preliminary data.</text>
</comment>
<evidence type="ECO:0000259" key="10">
    <source>
        <dbReference type="Pfam" id="PF13193"/>
    </source>
</evidence>
<reference evidence="12" key="1">
    <citation type="submission" date="2016-09" db="EMBL/GenBank/DDBJ databases">
        <authorList>
            <person name="Greninger A.L."/>
            <person name="Jerome K.R."/>
            <person name="Mcnair B."/>
            <person name="Wallis C."/>
            <person name="Fang F."/>
        </authorList>
    </citation>
    <scope>NUCLEOTIDE SEQUENCE [LARGE SCALE GENOMIC DNA]</scope>
    <source>
        <strain evidence="12">M6</strain>
    </source>
</reference>
<dbReference type="InterPro" id="IPR042099">
    <property type="entry name" value="ANL_N_sf"/>
</dbReference>
<dbReference type="Pfam" id="PF00501">
    <property type="entry name" value="AMP-binding"/>
    <property type="match status" value="1"/>
</dbReference>
<evidence type="ECO:0000256" key="1">
    <source>
        <dbReference type="ARBA" id="ARBA00006432"/>
    </source>
</evidence>
<dbReference type="Gene3D" id="3.40.50.12780">
    <property type="entry name" value="N-terminal domain of ligase-like"/>
    <property type="match status" value="1"/>
</dbReference>
<proteinExistence type="inferred from homology"/>
<evidence type="ECO:0000256" key="5">
    <source>
        <dbReference type="ARBA" id="ARBA00069710"/>
    </source>
</evidence>
<dbReference type="RefSeq" id="WP_069415734.1">
    <property type="nucleotide sequence ID" value="NZ_JACKUL010000028.1"/>
</dbReference>
<evidence type="ECO:0000256" key="7">
    <source>
        <dbReference type="ARBA" id="ARBA00080667"/>
    </source>
</evidence>
<evidence type="ECO:0000256" key="8">
    <source>
        <dbReference type="ARBA" id="ARBA00083882"/>
    </source>
</evidence>
<feature type="domain" description="AMP-binding enzyme C-terminal" evidence="10">
    <location>
        <begin position="441"/>
        <end position="516"/>
    </location>
</feature>
<comment type="catalytic activity">
    <reaction evidence="4">
        <text>a long-chain fatty acid + ATP + CoA = a long-chain fatty acyl-CoA + AMP + diphosphate</text>
        <dbReference type="Rhea" id="RHEA:15421"/>
        <dbReference type="ChEBI" id="CHEBI:30616"/>
        <dbReference type="ChEBI" id="CHEBI:33019"/>
        <dbReference type="ChEBI" id="CHEBI:57287"/>
        <dbReference type="ChEBI" id="CHEBI:57560"/>
        <dbReference type="ChEBI" id="CHEBI:83139"/>
        <dbReference type="ChEBI" id="CHEBI:456215"/>
        <dbReference type="EC" id="6.2.1.3"/>
    </reaction>
</comment>
<feature type="domain" description="AMP-dependent synthetase/ligase" evidence="9">
    <location>
        <begin position="8"/>
        <end position="391"/>
    </location>
</feature>
<evidence type="ECO:0000256" key="4">
    <source>
        <dbReference type="ARBA" id="ARBA00036813"/>
    </source>
</evidence>
<evidence type="ECO:0000256" key="6">
    <source>
        <dbReference type="ARBA" id="ARBA00076959"/>
    </source>
</evidence>
<dbReference type="AlphaFoldDB" id="A0A1E3REY2"/>
<evidence type="ECO:0000313" key="11">
    <source>
        <dbReference type="EMBL" id="ODQ87947.1"/>
    </source>
</evidence>
<dbReference type="Proteomes" id="UP000094053">
    <property type="component" value="Unassembled WGS sequence"/>
</dbReference>
<dbReference type="GO" id="GO:0004467">
    <property type="term" value="F:long-chain fatty acid-CoA ligase activity"/>
    <property type="evidence" value="ECO:0007669"/>
    <property type="project" value="UniProtKB-EC"/>
</dbReference>